<dbReference type="EC" id="3.6.1.41" evidence="3"/>
<dbReference type="InterPro" id="IPR029052">
    <property type="entry name" value="Metallo-depent_PP-like"/>
</dbReference>
<dbReference type="GO" id="GO:0008803">
    <property type="term" value="F:bis(5'-nucleosyl)-tetraphosphatase (symmetrical) activity"/>
    <property type="evidence" value="ECO:0007669"/>
    <property type="project" value="UniProtKB-EC"/>
</dbReference>
<dbReference type="NCBIfam" id="NF001204">
    <property type="entry name" value="PRK00166.1"/>
    <property type="match status" value="1"/>
</dbReference>
<comment type="function">
    <text evidence="1">Hydrolyzes diadenosine 5',5'''-P1,P4-tetraphosphate to yield ADP.</text>
</comment>
<sequence length="277" mass="31143">MATYAIGDIQGCFTSFTHLLEHVGFSAERDRLWLVGDLINRGPDSLAVLRWARQHENSLVVVLGNHDLHALAVAEGFVEAHRQDTLQPLLQALDGQELLAWLRGRRMAHAEDDYLMVHAGVLPQWSAARTLALAGEVEAVLRGDGYRDFLAHMYGNHPNHWQDDLHGMSRLRVITNALTRLRVCSPEGAMDFRFKGELADIPPGLQPWFELPQRLSKDTTVVFGHWSALGLLVRESLIALDTGCLWGGQLTALRLEDRQVFQVPCAREDAIKKIWHP</sequence>
<evidence type="ECO:0000256" key="2">
    <source>
        <dbReference type="ARBA" id="ARBA00005419"/>
    </source>
</evidence>
<dbReference type="NCBIfam" id="TIGR00668">
    <property type="entry name" value="apaH"/>
    <property type="match status" value="1"/>
</dbReference>
<protein>
    <recommendedName>
        <fullName evidence="3">bis(5'-nucleosyl)-tetraphosphatase (symmetrical)</fullName>
        <ecNumber evidence="3">3.6.1.41</ecNumber>
    </recommendedName>
    <alternativeName>
        <fullName evidence="6">Ap4A hydrolase</fullName>
    </alternativeName>
    <alternativeName>
        <fullName evidence="5">Diadenosine 5',5'''-P1,P4-tetraphosphate pyrophosphohydrolase</fullName>
    </alternativeName>
    <alternativeName>
        <fullName evidence="7">Diadenosine tetraphosphatase</fullName>
    </alternativeName>
</protein>
<evidence type="ECO:0000256" key="5">
    <source>
        <dbReference type="ARBA" id="ARBA00031248"/>
    </source>
</evidence>
<dbReference type="Gene3D" id="3.60.21.10">
    <property type="match status" value="1"/>
</dbReference>
<reference evidence="10" key="1">
    <citation type="submission" date="2016-10" db="EMBL/GenBank/DDBJ databases">
        <title>Sequence of Gallionella enrichment culture.</title>
        <authorList>
            <person name="Poehlein A."/>
            <person name="Muehling M."/>
            <person name="Daniel R."/>
        </authorList>
    </citation>
    <scope>NUCLEOTIDE SEQUENCE</scope>
</reference>
<dbReference type="Pfam" id="PF00149">
    <property type="entry name" value="Metallophos"/>
    <property type="match status" value="1"/>
</dbReference>
<dbReference type="PANTHER" id="PTHR40942">
    <property type="match status" value="1"/>
</dbReference>
<evidence type="ECO:0000313" key="10">
    <source>
        <dbReference type="EMBL" id="OIQ84097.1"/>
    </source>
</evidence>
<dbReference type="EMBL" id="MLJW01000646">
    <property type="protein sequence ID" value="OIQ84097.1"/>
    <property type="molecule type" value="Genomic_DNA"/>
</dbReference>
<dbReference type="PIRSF" id="PIRSF000903">
    <property type="entry name" value="B5n-ttraPtase_sm"/>
    <property type="match status" value="1"/>
</dbReference>
<dbReference type="PANTHER" id="PTHR40942:SF4">
    <property type="entry name" value="CYTOCHROME C5"/>
    <property type="match status" value="1"/>
</dbReference>
<comment type="caution">
    <text evidence="10">The sequence shown here is derived from an EMBL/GenBank/DDBJ whole genome shotgun (WGS) entry which is preliminary data.</text>
</comment>
<organism evidence="10">
    <name type="scientific">mine drainage metagenome</name>
    <dbReference type="NCBI Taxonomy" id="410659"/>
    <lineage>
        <taxon>unclassified sequences</taxon>
        <taxon>metagenomes</taxon>
        <taxon>ecological metagenomes</taxon>
    </lineage>
</organism>
<dbReference type="SUPFAM" id="SSF56300">
    <property type="entry name" value="Metallo-dependent phosphatases"/>
    <property type="match status" value="1"/>
</dbReference>
<dbReference type="InterPro" id="IPR004843">
    <property type="entry name" value="Calcineurin-like_PHP"/>
</dbReference>
<evidence type="ECO:0000256" key="7">
    <source>
        <dbReference type="ARBA" id="ARBA00033210"/>
    </source>
</evidence>
<evidence type="ECO:0000256" key="8">
    <source>
        <dbReference type="ARBA" id="ARBA00049417"/>
    </source>
</evidence>
<evidence type="ECO:0000256" key="1">
    <source>
        <dbReference type="ARBA" id="ARBA00003413"/>
    </source>
</evidence>
<dbReference type="CDD" id="cd07422">
    <property type="entry name" value="MPP_ApaH"/>
    <property type="match status" value="1"/>
</dbReference>
<feature type="domain" description="Calcineurin-like phosphoesterase" evidence="9">
    <location>
        <begin position="4"/>
        <end position="133"/>
    </location>
</feature>
<comment type="similarity">
    <text evidence="2">Belongs to the Ap4A hydrolase family.</text>
</comment>
<evidence type="ECO:0000256" key="6">
    <source>
        <dbReference type="ARBA" id="ARBA00032248"/>
    </source>
</evidence>
<evidence type="ECO:0000256" key="4">
    <source>
        <dbReference type="ARBA" id="ARBA00022801"/>
    </source>
</evidence>
<dbReference type="AlphaFoldDB" id="A0A1J5QKN6"/>
<gene>
    <name evidence="10" type="primary">apaH_9</name>
    <name evidence="10" type="ORF">GALL_340930</name>
</gene>
<evidence type="ECO:0000256" key="3">
    <source>
        <dbReference type="ARBA" id="ARBA00012506"/>
    </source>
</evidence>
<evidence type="ECO:0000259" key="9">
    <source>
        <dbReference type="Pfam" id="PF00149"/>
    </source>
</evidence>
<name>A0A1J5QKN6_9ZZZZ</name>
<proteinExistence type="inferred from homology"/>
<accession>A0A1J5QKN6</accession>
<comment type="catalytic activity">
    <reaction evidence="8">
        <text>P(1),P(4)-bis(5'-adenosyl) tetraphosphate + H2O = 2 ADP + 2 H(+)</text>
        <dbReference type="Rhea" id="RHEA:24252"/>
        <dbReference type="ChEBI" id="CHEBI:15377"/>
        <dbReference type="ChEBI" id="CHEBI:15378"/>
        <dbReference type="ChEBI" id="CHEBI:58141"/>
        <dbReference type="ChEBI" id="CHEBI:456216"/>
        <dbReference type="EC" id="3.6.1.41"/>
    </reaction>
</comment>
<dbReference type="InterPro" id="IPR004617">
    <property type="entry name" value="ApaH"/>
</dbReference>
<keyword evidence="4 10" id="KW-0378">Hydrolase</keyword>
<dbReference type="HAMAP" id="MF_00199">
    <property type="entry name" value="ApaH"/>
    <property type="match status" value="1"/>
</dbReference>